<evidence type="ECO:0000313" key="5">
    <source>
        <dbReference type="Proteomes" id="UP001160499"/>
    </source>
</evidence>
<keyword evidence="5" id="KW-1185">Reference proteome</keyword>
<feature type="region of interest" description="Disordered" evidence="2">
    <location>
        <begin position="539"/>
        <end position="575"/>
    </location>
</feature>
<sequence>MPETSPYKPPASASSEMDADVIVVGSGPVGAALGVLLAQRGRRTTVLERRRRPYTLPRATSFDGETARLLAGCGLGPDLSRITELATGYQWRSADGEILLDIVFRTEGPYGWPDASTMHQPALEELLAARAAELPGVTVVRGRQVVGVEERDDRVVVTAEDEDGAAQTYTARWVVGCDGANSFVRDHLDVPVTDLGFSYEWLLCDVQLREPGRFVPTNVQICDPARPTTLVGSGPGHRRWEFMRLPGERAADLNREETAWRLLAPYGVTPDTATLLRSTTYIFQARWAEQWRVGRVLLAGDAAHLMPPFAGQGMCSGIRDVVNLAWKLDLVLEGLAPESLLDTYMEERRAQVRESVQSSVQLGRVICVTDPVAAAERDATILAGHRGRGPAVPDLSLLLTEGLLQRGADGSPVSPAGEVVPQGQVRGLRDTGLFDDVVGRGFVLLLAEGADGRLNAEQSAFLTDLDTHVVALLPEDGTPQNMSVADVSGVYRAFLARHGADAVLVRPDYHVYGAASGLGAAAVLVDDLRARMGVGVPAGARAGSRRSRDSSVSSSGCTPVASTLTWSSAGAADRR</sequence>
<dbReference type="NCBIfam" id="NF004829">
    <property type="entry name" value="PRK06183.1-3"/>
    <property type="match status" value="1"/>
</dbReference>
<keyword evidence="1" id="KW-0560">Oxidoreductase</keyword>
<dbReference type="PANTHER" id="PTHR43476">
    <property type="entry name" value="3-(3-HYDROXY-PHENYL)PROPIONATE/3-HYDROXYCINNAMIC ACID HYDROXYLASE"/>
    <property type="match status" value="1"/>
</dbReference>
<evidence type="ECO:0000313" key="4">
    <source>
        <dbReference type="EMBL" id="MDH6222989.1"/>
    </source>
</evidence>
<proteinExistence type="predicted"/>
<dbReference type="Pfam" id="PF01494">
    <property type="entry name" value="FAD_binding_3"/>
    <property type="match status" value="1"/>
</dbReference>
<comment type="caution">
    <text evidence="4">The sequence shown here is derived from an EMBL/GenBank/DDBJ whole genome shotgun (WGS) entry which is preliminary data.</text>
</comment>
<name>A0ABT6M5T1_9ACTN</name>
<reference evidence="4 5" key="1">
    <citation type="submission" date="2023-04" db="EMBL/GenBank/DDBJ databases">
        <title>Forest soil microbial communities from Buena Vista Peninsula, Colon Province, Panama.</title>
        <authorList>
            <person name="Bouskill N."/>
        </authorList>
    </citation>
    <scope>NUCLEOTIDE SEQUENCE [LARGE SCALE GENOMIC DNA]</scope>
    <source>
        <strain evidence="4 5">GGS1</strain>
    </source>
</reference>
<dbReference type="RefSeq" id="WP_348538998.1">
    <property type="nucleotide sequence ID" value="NZ_JARXVH010000062.1"/>
</dbReference>
<dbReference type="PANTHER" id="PTHR43476:SF3">
    <property type="entry name" value="FAD-BINDING MONOOXYGENASE"/>
    <property type="match status" value="1"/>
</dbReference>
<feature type="domain" description="FAD-binding" evidence="3">
    <location>
        <begin position="18"/>
        <end position="358"/>
    </location>
</feature>
<gene>
    <name evidence="4" type="ORF">M2283_010341</name>
</gene>
<dbReference type="InterPro" id="IPR050631">
    <property type="entry name" value="PheA/TfdB_FAD_monoxygenase"/>
</dbReference>
<dbReference type="Proteomes" id="UP001160499">
    <property type="component" value="Unassembled WGS sequence"/>
</dbReference>
<evidence type="ECO:0000259" key="3">
    <source>
        <dbReference type="Pfam" id="PF01494"/>
    </source>
</evidence>
<accession>A0ABT6M5T1</accession>
<evidence type="ECO:0000256" key="2">
    <source>
        <dbReference type="SAM" id="MobiDB-lite"/>
    </source>
</evidence>
<organism evidence="4 5">
    <name type="scientific">Streptomyces pseudovenezuelae</name>
    <dbReference type="NCBI Taxonomy" id="67350"/>
    <lineage>
        <taxon>Bacteria</taxon>
        <taxon>Bacillati</taxon>
        <taxon>Actinomycetota</taxon>
        <taxon>Actinomycetes</taxon>
        <taxon>Kitasatosporales</taxon>
        <taxon>Streptomycetaceae</taxon>
        <taxon>Streptomyces</taxon>
        <taxon>Streptomyces aurantiacus group</taxon>
    </lineage>
</organism>
<dbReference type="Gene3D" id="3.40.30.120">
    <property type="match status" value="1"/>
</dbReference>
<dbReference type="SUPFAM" id="SSF51905">
    <property type="entry name" value="FAD/NAD(P)-binding domain"/>
    <property type="match status" value="1"/>
</dbReference>
<dbReference type="PRINTS" id="PR00420">
    <property type="entry name" value="RNGMNOXGNASE"/>
</dbReference>
<dbReference type="InterPro" id="IPR036188">
    <property type="entry name" value="FAD/NAD-bd_sf"/>
</dbReference>
<dbReference type="InterPro" id="IPR002938">
    <property type="entry name" value="FAD-bd"/>
</dbReference>
<evidence type="ECO:0000256" key="1">
    <source>
        <dbReference type="ARBA" id="ARBA00023002"/>
    </source>
</evidence>
<dbReference type="EMBL" id="JARXVH010000062">
    <property type="protein sequence ID" value="MDH6222989.1"/>
    <property type="molecule type" value="Genomic_DNA"/>
</dbReference>
<dbReference type="Gene3D" id="3.30.70.2450">
    <property type="match status" value="1"/>
</dbReference>
<protein>
    <submittedName>
        <fullName evidence="4">Flavoprotein hydroxylase</fullName>
    </submittedName>
</protein>
<dbReference type="Gene3D" id="3.50.50.60">
    <property type="entry name" value="FAD/NAD(P)-binding domain"/>
    <property type="match status" value="1"/>
</dbReference>